<name>A0A518CRP4_9PLAN</name>
<dbReference type="Proteomes" id="UP000317178">
    <property type="component" value="Chromosome"/>
</dbReference>
<gene>
    <name evidence="4" type="ORF">Pla110_36570</name>
</gene>
<evidence type="ECO:0000256" key="1">
    <source>
        <dbReference type="SAM" id="Coils"/>
    </source>
</evidence>
<dbReference type="Pfam" id="PF01926">
    <property type="entry name" value="MMR_HSR1"/>
    <property type="match status" value="1"/>
</dbReference>
<keyword evidence="2" id="KW-1133">Transmembrane helix</keyword>
<keyword evidence="2" id="KW-0812">Transmembrane</keyword>
<protein>
    <submittedName>
        <fullName evidence="4">GTPase Era</fullName>
    </submittedName>
</protein>
<evidence type="ECO:0000313" key="4">
    <source>
        <dbReference type="EMBL" id="QDU81906.1"/>
    </source>
</evidence>
<evidence type="ECO:0000259" key="3">
    <source>
        <dbReference type="Pfam" id="PF01926"/>
    </source>
</evidence>
<dbReference type="EMBL" id="CP036281">
    <property type="protein sequence ID" value="QDU81906.1"/>
    <property type="molecule type" value="Genomic_DNA"/>
</dbReference>
<dbReference type="InterPro" id="IPR006073">
    <property type="entry name" value="GTP-bd"/>
</dbReference>
<accession>A0A518CRP4</accession>
<dbReference type="Gene3D" id="3.40.50.300">
    <property type="entry name" value="P-loop containing nucleotide triphosphate hydrolases"/>
    <property type="match status" value="1"/>
</dbReference>
<feature type="coiled-coil region" evidence="1">
    <location>
        <begin position="278"/>
        <end position="308"/>
    </location>
</feature>
<evidence type="ECO:0000256" key="2">
    <source>
        <dbReference type="SAM" id="Phobius"/>
    </source>
</evidence>
<dbReference type="KEGG" id="plon:Pla110_36570"/>
<evidence type="ECO:0000313" key="5">
    <source>
        <dbReference type="Proteomes" id="UP000317178"/>
    </source>
</evidence>
<feature type="coiled-coil region" evidence="1">
    <location>
        <begin position="531"/>
        <end position="589"/>
    </location>
</feature>
<dbReference type="OrthoDB" id="238366at2"/>
<dbReference type="RefSeq" id="WP_144997650.1">
    <property type="nucleotide sequence ID" value="NZ_CP036281.1"/>
</dbReference>
<dbReference type="AlphaFoldDB" id="A0A518CRP4"/>
<organism evidence="4 5">
    <name type="scientific">Polystyrenella longa</name>
    <dbReference type="NCBI Taxonomy" id="2528007"/>
    <lineage>
        <taxon>Bacteria</taxon>
        <taxon>Pseudomonadati</taxon>
        <taxon>Planctomycetota</taxon>
        <taxon>Planctomycetia</taxon>
        <taxon>Planctomycetales</taxon>
        <taxon>Planctomycetaceae</taxon>
        <taxon>Polystyrenella</taxon>
    </lineage>
</organism>
<dbReference type="SUPFAM" id="SSF52540">
    <property type="entry name" value="P-loop containing nucleoside triphosphate hydrolases"/>
    <property type="match status" value="1"/>
</dbReference>
<keyword evidence="1" id="KW-0175">Coiled coil</keyword>
<keyword evidence="5" id="KW-1185">Reference proteome</keyword>
<dbReference type="GO" id="GO:0005525">
    <property type="term" value="F:GTP binding"/>
    <property type="evidence" value="ECO:0007669"/>
    <property type="project" value="InterPro"/>
</dbReference>
<reference evidence="4 5" key="1">
    <citation type="submission" date="2019-02" db="EMBL/GenBank/DDBJ databases">
        <title>Deep-cultivation of Planctomycetes and their phenomic and genomic characterization uncovers novel biology.</title>
        <authorList>
            <person name="Wiegand S."/>
            <person name="Jogler M."/>
            <person name="Boedeker C."/>
            <person name="Pinto D."/>
            <person name="Vollmers J."/>
            <person name="Rivas-Marin E."/>
            <person name="Kohn T."/>
            <person name="Peeters S.H."/>
            <person name="Heuer A."/>
            <person name="Rast P."/>
            <person name="Oberbeckmann S."/>
            <person name="Bunk B."/>
            <person name="Jeske O."/>
            <person name="Meyerdierks A."/>
            <person name="Storesund J.E."/>
            <person name="Kallscheuer N."/>
            <person name="Luecker S."/>
            <person name="Lage O.M."/>
            <person name="Pohl T."/>
            <person name="Merkel B.J."/>
            <person name="Hornburger P."/>
            <person name="Mueller R.-W."/>
            <person name="Bruemmer F."/>
            <person name="Labrenz M."/>
            <person name="Spormann A.M."/>
            <person name="Op den Camp H."/>
            <person name="Overmann J."/>
            <person name="Amann R."/>
            <person name="Jetten M.S.M."/>
            <person name="Mascher T."/>
            <person name="Medema M.H."/>
            <person name="Devos D.P."/>
            <person name="Kaster A.-K."/>
            <person name="Ovreas L."/>
            <person name="Rohde M."/>
            <person name="Galperin M.Y."/>
            <person name="Jogler C."/>
        </authorList>
    </citation>
    <scope>NUCLEOTIDE SEQUENCE [LARGE SCALE GENOMIC DNA]</scope>
    <source>
        <strain evidence="4 5">Pla110</strain>
    </source>
</reference>
<sequence>MSSPRIDQIELLTRIDELTTQLRRWIDVEHAWEPLQHSQNLLKQLLSRAEDLRLRIEQPLVVATFGGTGTGKSTLVNALIGSEVSRTGKQRPTTRRPVLLVHPSTDPTHLSFPIHDFEVEVVDSPLLQDIVLVDCPDPDTDESAAHESNLARLHRMIPYCDVLIYTTTQQKYRSSRVKDELIQAAVGCRLLFVQSHADLDEDIRDDWRGQLEQNYAVPELFLVDSITGLQEQQRGLPLTGDFGRLYETIQSELSASHRQRIRRANLLDLLQAGVDRGLDNLHDHLVALRNLESALEQEQQKVAQTLTSNLTGELQSSRGLWERRLLNSVAEIWGIGPFALVLRLYNSLGNLAASLTFFRARSTAQMAIIGTLQGMRWIKSKQAEQSSESQAERLSSMGIDDDLLRESQIVVSGYAQEAGFNPQEIKDFSFDNLQHDAARVESRFLADVGIQIDDLIERIAKRNSGKLTRFIYETLWSAYLFFVLLRIGENFFIDSFFYEAPLLRMEFYIAAGIFLILWSGVLVIALTLQIRRGLNREIEQLADNLARKKLTSPLYPELATACHSAHQQLHQLEHLKQKTEEARKLLSDQSSLGGTHVRNVPTR</sequence>
<feature type="domain" description="G" evidence="3">
    <location>
        <begin position="62"/>
        <end position="173"/>
    </location>
</feature>
<feature type="transmembrane region" description="Helical" evidence="2">
    <location>
        <begin position="507"/>
        <end position="528"/>
    </location>
</feature>
<dbReference type="CDD" id="cd00882">
    <property type="entry name" value="Ras_like_GTPase"/>
    <property type="match status" value="1"/>
</dbReference>
<proteinExistence type="predicted"/>
<dbReference type="InterPro" id="IPR027417">
    <property type="entry name" value="P-loop_NTPase"/>
</dbReference>
<keyword evidence="2" id="KW-0472">Membrane</keyword>